<dbReference type="EMBL" id="BAUT01000003">
    <property type="protein sequence ID" value="GAE24619.1"/>
    <property type="molecule type" value="Genomic_DNA"/>
</dbReference>
<protein>
    <submittedName>
        <fullName evidence="7">Uncharacterized protein</fullName>
    </submittedName>
</protein>
<sequence length="264" mass="29603">MIVFFIAIPLIAYLSMVIFYSKKLGVENFEGKFVPYSLGVPILFSYGLFYVLYHGASSFSLGSVLFILLIWLLGFIDDIYGTPYPKGLKGHVMYALEEKVITTGLLKAVGTVVTALLYVPTVQTLTLISFMVSLFLLIGIPHVMNLFDTRPLRVWKVTVCFIMAALFVIPLPTIHSIIMLVALFGTWYFLEAYRKAMLGDNGATLVGAIMAVVSIHYFTPTTQFILLGIVFLFMLLAEKYSFSNIIENSSMLRVIDQWGVAKRQ</sequence>
<keyword evidence="5 6" id="KW-0472">Membrane</keyword>
<comment type="caution">
    <text evidence="7">The sequence shown here is derived from an EMBL/GenBank/DDBJ whole genome shotgun (WGS) entry which is preliminary data.</text>
</comment>
<keyword evidence="4 6" id="KW-1133">Transmembrane helix</keyword>
<evidence type="ECO:0000256" key="2">
    <source>
        <dbReference type="ARBA" id="ARBA00022679"/>
    </source>
</evidence>
<evidence type="ECO:0000256" key="5">
    <source>
        <dbReference type="ARBA" id="ARBA00023136"/>
    </source>
</evidence>
<feature type="transmembrane region" description="Helical" evidence="6">
    <location>
        <begin position="6"/>
        <end position="21"/>
    </location>
</feature>
<reference evidence="7" key="1">
    <citation type="journal article" date="2014" name="Genome Announc.">
        <title>Draft Genome Sequences of Three Alkaliphilic Bacillus Strains, Bacillus wakoensis JCM 9140T, Bacillus akibai JCM 9157T, and Bacillus hemicellulosilyticus JCM 9152T.</title>
        <authorList>
            <person name="Yuki M."/>
            <person name="Oshima K."/>
            <person name="Suda W."/>
            <person name="Oshida Y."/>
            <person name="Kitamura K."/>
            <person name="Iida T."/>
            <person name="Hattori M."/>
            <person name="Ohkuma M."/>
        </authorList>
    </citation>
    <scope>NUCLEOTIDE SEQUENCE [LARGE SCALE GENOMIC DNA]</scope>
    <source>
        <strain evidence="7">JCM 9140</strain>
    </source>
</reference>
<gene>
    <name evidence="7" type="ORF">JCM9140_561</name>
</gene>
<evidence type="ECO:0000256" key="4">
    <source>
        <dbReference type="ARBA" id="ARBA00022989"/>
    </source>
</evidence>
<accession>W4PZS4</accession>
<dbReference type="GO" id="GO:0016020">
    <property type="term" value="C:membrane"/>
    <property type="evidence" value="ECO:0007669"/>
    <property type="project" value="UniProtKB-SubCell"/>
</dbReference>
<proteinExistence type="predicted"/>
<feature type="transmembrane region" description="Helical" evidence="6">
    <location>
        <begin position="33"/>
        <end position="53"/>
    </location>
</feature>
<name>W4PZS4_9BACI</name>
<dbReference type="GO" id="GO:0016780">
    <property type="term" value="F:phosphotransferase activity, for other substituted phosphate groups"/>
    <property type="evidence" value="ECO:0007669"/>
    <property type="project" value="InterPro"/>
</dbReference>
<keyword evidence="3 6" id="KW-0812">Transmembrane</keyword>
<dbReference type="Proteomes" id="UP000018890">
    <property type="component" value="Unassembled WGS sequence"/>
</dbReference>
<evidence type="ECO:0000256" key="3">
    <source>
        <dbReference type="ARBA" id="ARBA00022692"/>
    </source>
</evidence>
<comment type="subcellular location">
    <subcellularLocation>
        <location evidence="1">Membrane</location>
        <topology evidence="1">Multi-pass membrane protein</topology>
    </subcellularLocation>
</comment>
<evidence type="ECO:0000313" key="7">
    <source>
        <dbReference type="EMBL" id="GAE24619.1"/>
    </source>
</evidence>
<feature type="transmembrane region" description="Helical" evidence="6">
    <location>
        <begin position="59"/>
        <end position="80"/>
    </location>
</feature>
<keyword evidence="2" id="KW-0808">Transferase</keyword>
<dbReference type="InterPro" id="IPR000715">
    <property type="entry name" value="Glycosyl_transferase_4"/>
</dbReference>
<evidence type="ECO:0000256" key="1">
    <source>
        <dbReference type="ARBA" id="ARBA00004141"/>
    </source>
</evidence>
<dbReference type="OrthoDB" id="2679245at2"/>
<feature type="transmembrane region" description="Helical" evidence="6">
    <location>
        <begin position="125"/>
        <end position="147"/>
    </location>
</feature>
<dbReference type="STRING" id="1236970.JCM9140_561"/>
<dbReference type="AlphaFoldDB" id="W4PZS4"/>
<evidence type="ECO:0000256" key="6">
    <source>
        <dbReference type="SAM" id="Phobius"/>
    </source>
</evidence>
<feature type="transmembrane region" description="Helical" evidence="6">
    <location>
        <begin position="209"/>
        <end position="236"/>
    </location>
</feature>
<evidence type="ECO:0000313" key="8">
    <source>
        <dbReference type="Proteomes" id="UP000018890"/>
    </source>
</evidence>
<dbReference type="Pfam" id="PF00953">
    <property type="entry name" value="Glycos_transf_4"/>
    <property type="match status" value="1"/>
</dbReference>
<feature type="transmembrane region" description="Helical" evidence="6">
    <location>
        <begin position="159"/>
        <end position="189"/>
    </location>
</feature>
<feature type="transmembrane region" description="Helical" evidence="6">
    <location>
        <begin position="100"/>
        <end position="119"/>
    </location>
</feature>
<keyword evidence="8" id="KW-1185">Reference proteome</keyword>
<dbReference type="RefSeq" id="WP_034741907.1">
    <property type="nucleotide sequence ID" value="NZ_BAUT01000003.1"/>
</dbReference>
<organism evidence="7 8">
    <name type="scientific">Halalkalibacter wakoensis JCM 9140</name>
    <dbReference type="NCBI Taxonomy" id="1236970"/>
    <lineage>
        <taxon>Bacteria</taxon>
        <taxon>Bacillati</taxon>
        <taxon>Bacillota</taxon>
        <taxon>Bacilli</taxon>
        <taxon>Bacillales</taxon>
        <taxon>Bacillaceae</taxon>
        <taxon>Halalkalibacter</taxon>
    </lineage>
</organism>